<gene>
    <name evidence="2" type="ORF">CYJ22_09490</name>
</gene>
<sequence>MGTVTPPDYPTLFFFEVGQWWDYAMLLLVIVLLAGGAWLAQRNMWVVLALFVVVPIALTIFWWPHSTAGTASAGWFPIVKQYSALAGSLCLVALQVFPRLRYNRWYLIIPPAILAVNIAEAVVRDFQCYGIHGVDPSQGMVTWGGPWNIMNGVAGILNLLAISGWVGIFVSKGKERALIWGDLTIGWIIAYDLWNLAYVYNCLADRAWYSGVALLASCTIPALMKVGRGAWIQYRAYTLTLWSGVVLTFPHFMHDSMFAHRSAHNPWAMFILSAAALVANVWVFAAHVRTIVSKRRNPLTQEVHADEATYASWVRALASDEDKELIAARLGTTPEKAGFTSLSGGTSFVRS</sequence>
<comment type="caution">
    <text evidence="2">The sequence shown here is derived from an EMBL/GenBank/DDBJ whole genome shotgun (WGS) entry which is preliminary data.</text>
</comment>
<dbReference type="RefSeq" id="WP_101602433.1">
    <property type="nucleotide sequence ID" value="NZ_PKKM01000016.1"/>
</dbReference>
<dbReference type="Pfam" id="PF18948">
    <property type="entry name" value="DUF5692"/>
    <property type="match status" value="1"/>
</dbReference>
<feature type="transmembrane region" description="Helical" evidence="1">
    <location>
        <begin position="149"/>
        <end position="170"/>
    </location>
</feature>
<dbReference type="InterPro" id="IPR043747">
    <property type="entry name" value="DUF5692"/>
</dbReference>
<evidence type="ECO:0000313" key="3">
    <source>
        <dbReference type="Proteomes" id="UP000234198"/>
    </source>
</evidence>
<dbReference type="EMBL" id="PKKM01000016">
    <property type="protein sequence ID" value="PKY63754.1"/>
    <property type="molecule type" value="Genomic_DNA"/>
</dbReference>
<feature type="transmembrane region" description="Helical" evidence="1">
    <location>
        <begin position="206"/>
        <end position="224"/>
    </location>
</feature>
<feature type="transmembrane region" description="Helical" evidence="1">
    <location>
        <begin position="266"/>
        <end position="286"/>
    </location>
</feature>
<accession>A0A2I1HXY4</accession>
<keyword evidence="1" id="KW-0812">Transmembrane</keyword>
<feature type="transmembrane region" description="Helical" evidence="1">
    <location>
        <begin position="75"/>
        <end position="97"/>
    </location>
</feature>
<name>A0A2I1HXY4_9ACTO</name>
<organism evidence="2 3">
    <name type="scientific">Schaalia odontolytica</name>
    <dbReference type="NCBI Taxonomy" id="1660"/>
    <lineage>
        <taxon>Bacteria</taxon>
        <taxon>Bacillati</taxon>
        <taxon>Actinomycetota</taxon>
        <taxon>Actinomycetes</taxon>
        <taxon>Actinomycetales</taxon>
        <taxon>Actinomycetaceae</taxon>
        <taxon>Schaalia</taxon>
    </lineage>
</organism>
<evidence type="ECO:0000313" key="2">
    <source>
        <dbReference type="EMBL" id="PKY63754.1"/>
    </source>
</evidence>
<proteinExistence type="predicted"/>
<keyword evidence="1" id="KW-1133">Transmembrane helix</keyword>
<feature type="transmembrane region" description="Helical" evidence="1">
    <location>
        <begin position="177"/>
        <end position="194"/>
    </location>
</feature>
<protein>
    <submittedName>
        <fullName evidence="2">Uncharacterized protein</fullName>
    </submittedName>
</protein>
<keyword evidence="1" id="KW-0472">Membrane</keyword>
<dbReference type="AlphaFoldDB" id="A0A2I1HXY4"/>
<feature type="transmembrane region" description="Helical" evidence="1">
    <location>
        <begin position="104"/>
        <end position="123"/>
    </location>
</feature>
<feature type="transmembrane region" description="Helical" evidence="1">
    <location>
        <begin position="236"/>
        <end position="254"/>
    </location>
</feature>
<evidence type="ECO:0000256" key="1">
    <source>
        <dbReference type="SAM" id="Phobius"/>
    </source>
</evidence>
<feature type="transmembrane region" description="Helical" evidence="1">
    <location>
        <begin position="20"/>
        <end position="40"/>
    </location>
</feature>
<feature type="transmembrane region" description="Helical" evidence="1">
    <location>
        <begin position="45"/>
        <end position="63"/>
    </location>
</feature>
<dbReference type="Proteomes" id="UP000234198">
    <property type="component" value="Unassembled WGS sequence"/>
</dbReference>
<reference evidence="2 3" key="1">
    <citation type="submission" date="2017-12" db="EMBL/GenBank/DDBJ databases">
        <title>Phylogenetic diversity of female urinary microbiome.</title>
        <authorList>
            <person name="Thomas-White K."/>
            <person name="Wolfe A.J."/>
        </authorList>
    </citation>
    <scope>NUCLEOTIDE SEQUENCE [LARGE SCALE GENOMIC DNA]</scope>
    <source>
        <strain evidence="2 3">UMB0018</strain>
    </source>
</reference>